<feature type="region of interest" description="Disordered" evidence="1">
    <location>
        <begin position="284"/>
        <end position="308"/>
    </location>
</feature>
<feature type="region of interest" description="Disordered" evidence="1">
    <location>
        <begin position="1"/>
        <end position="94"/>
    </location>
</feature>
<gene>
    <name evidence="2" type="ORF">SAE01_04540</name>
</gene>
<accession>A0A512B7M5</accession>
<comment type="caution">
    <text evidence="2">The sequence shown here is derived from an EMBL/GenBank/DDBJ whole genome shotgun (WGS) entry which is preliminary data.</text>
</comment>
<feature type="compositionally biased region" description="Basic and acidic residues" evidence="1">
    <location>
        <begin position="1"/>
        <end position="12"/>
    </location>
</feature>
<dbReference type="RefSeq" id="WP_147201902.1">
    <property type="nucleotide sequence ID" value="NZ_BJYT01000001.1"/>
</dbReference>
<dbReference type="Proteomes" id="UP000321513">
    <property type="component" value="Unassembled WGS sequence"/>
</dbReference>
<reference evidence="2 3" key="1">
    <citation type="submission" date="2019-07" db="EMBL/GenBank/DDBJ databases">
        <title>Whole genome shotgun sequence of Segetibacter aerophilus NBRC 106135.</title>
        <authorList>
            <person name="Hosoyama A."/>
            <person name="Uohara A."/>
            <person name="Ohji S."/>
            <person name="Ichikawa N."/>
        </authorList>
    </citation>
    <scope>NUCLEOTIDE SEQUENCE [LARGE SCALE GENOMIC DNA]</scope>
    <source>
        <strain evidence="2 3">NBRC 106135</strain>
    </source>
</reference>
<dbReference type="EMBL" id="BJYT01000001">
    <property type="protein sequence ID" value="GEO07958.1"/>
    <property type="molecule type" value="Genomic_DNA"/>
</dbReference>
<protein>
    <submittedName>
        <fullName evidence="2">Uncharacterized protein</fullName>
    </submittedName>
</protein>
<dbReference type="AlphaFoldDB" id="A0A512B7M5"/>
<proteinExistence type="predicted"/>
<dbReference type="InterPro" id="IPR040837">
    <property type="entry name" value="Bact_RF_family7"/>
</dbReference>
<feature type="compositionally biased region" description="Basic and acidic residues" evidence="1">
    <location>
        <begin position="72"/>
        <end position="88"/>
    </location>
</feature>
<organism evidence="2 3">
    <name type="scientific">Segetibacter aerophilus</name>
    <dbReference type="NCBI Taxonomy" id="670293"/>
    <lineage>
        <taxon>Bacteria</taxon>
        <taxon>Pseudomonadati</taxon>
        <taxon>Bacteroidota</taxon>
        <taxon>Chitinophagia</taxon>
        <taxon>Chitinophagales</taxon>
        <taxon>Chitinophagaceae</taxon>
        <taxon>Segetibacter</taxon>
    </lineage>
</organism>
<sequence length="495" mass="55677">MAKQTMGKDDNGVFHPGKGKPSGVNKEESGAGIQATPPEKMDEYLEVTEKYFVNDDELDPSVPVRHPNRNTSKGEDRYKNGENKEETNKSNNQTFTEERAPVVAEQLPGVLTRERFKELADYKADYCISIFLGSHSSGVEVNEHFDPINFKNQLQEVSRRLSDKGHDQAFIERLLEPGFELVRDNDFWTELSPGLAVFIADGFFKYIKMPVVPTEELVIEPSFYVTPLIPIMASTEYFYLLVISKQCAKLFKADAWGMQIVPVEGLPQSIEEVKRVSGLDATTYRSSESGRRAPAVSLPGSVHGGGGGNPDGKDNMLVYFEAVDDLLWDKVLHKENAPLLLAAVEYEIPIYKSACDYHNIWPVALTGNYERAQTHELYQEAKKVMQPYFDQRVNKALELYMNNSANGKTSSIAADIIPATYYSQVSHLFVCKGEHIWGTFDEMNMQLQFHDTPDEDGEDLLDNAVEKTLANGGEVFLLEKEKMPVESQLAAIMRF</sequence>
<evidence type="ECO:0000313" key="3">
    <source>
        <dbReference type="Proteomes" id="UP000321513"/>
    </source>
</evidence>
<dbReference type="Pfam" id="PF18849">
    <property type="entry name" value="baeRF_family7"/>
    <property type="match status" value="1"/>
</dbReference>
<keyword evidence="3" id="KW-1185">Reference proteome</keyword>
<evidence type="ECO:0000313" key="2">
    <source>
        <dbReference type="EMBL" id="GEO07958.1"/>
    </source>
</evidence>
<evidence type="ECO:0000256" key="1">
    <source>
        <dbReference type="SAM" id="MobiDB-lite"/>
    </source>
</evidence>
<name>A0A512B7M5_9BACT</name>
<dbReference type="OrthoDB" id="4393931at2"/>
<feature type="compositionally biased region" description="Basic and acidic residues" evidence="1">
    <location>
        <begin position="39"/>
        <end position="53"/>
    </location>
</feature>